<dbReference type="EMBL" id="DF237402">
    <property type="protein sequence ID" value="GAQ88709.1"/>
    <property type="molecule type" value="Genomic_DNA"/>
</dbReference>
<reference evidence="1 2" key="1">
    <citation type="journal article" date="2014" name="Nat. Commun.">
        <title>Klebsormidium flaccidum genome reveals primary factors for plant terrestrial adaptation.</title>
        <authorList>
            <person name="Hori K."/>
            <person name="Maruyama F."/>
            <person name="Fujisawa T."/>
            <person name="Togashi T."/>
            <person name="Yamamoto N."/>
            <person name="Seo M."/>
            <person name="Sato S."/>
            <person name="Yamada T."/>
            <person name="Mori H."/>
            <person name="Tajima N."/>
            <person name="Moriyama T."/>
            <person name="Ikeuchi M."/>
            <person name="Watanabe M."/>
            <person name="Wada H."/>
            <person name="Kobayashi K."/>
            <person name="Saito M."/>
            <person name="Masuda T."/>
            <person name="Sasaki-Sekimoto Y."/>
            <person name="Mashiguchi K."/>
            <person name="Awai K."/>
            <person name="Shimojima M."/>
            <person name="Masuda S."/>
            <person name="Iwai M."/>
            <person name="Nobusawa T."/>
            <person name="Narise T."/>
            <person name="Kondo S."/>
            <person name="Saito H."/>
            <person name="Sato R."/>
            <person name="Murakawa M."/>
            <person name="Ihara Y."/>
            <person name="Oshima-Yamada Y."/>
            <person name="Ohtaka K."/>
            <person name="Satoh M."/>
            <person name="Sonobe K."/>
            <person name="Ishii M."/>
            <person name="Ohtani R."/>
            <person name="Kanamori-Sato M."/>
            <person name="Honoki R."/>
            <person name="Miyazaki D."/>
            <person name="Mochizuki H."/>
            <person name="Umetsu J."/>
            <person name="Higashi K."/>
            <person name="Shibata D."/>
            <person name="Kamiya Y."/>
            <person name="Sato N."/>
            <person name="Nakamura Y."/>
            <person name="Tabata S."/>
            <person name="Ida S."/>
            <person name="Kurokawa K."/>
            <person name="Ohta H."/>
        </authorList>
    </citation>
    <scope>NUCLEOTIDE SEQUENCE [LARGE SCALE GENOMIC DNA]</scope>
    <source>
        <strain evidence="1 2">NIES-2285</strain>
    </source>
</reference>
<protein>
    <submittedName>
        <fullName evidence="1">Uncharacterized protein</fullName>
    </submittedName>
</protein>
<evidence type="ECO:0000313" key="1">
    <source>
        <dbReference type="EMBL" id="GAQ88709.1"/>
    </source>
</evidence>
<proteinExistence type="predicted"/>
<dbReference type="OrthoDB" id="10526022at2759"/>
<dbReference type="AlphaFoldDB" id="A0A1Y1IGV1"/>
<name>A0A1Y1IGV1_KLENI</name>
<accession>A0A1Y1IGV1</accession>
<keyword evidence="2" id="KW-1185">Reference proteome</keyword>
<gene>
    <name evidence="1" type="ORF">KFL_004530140</name>
</gene>
<organism evidence="1 2">
    <name type="scientific">Klebsormidium nitens</name>
    <name type="common">Green alga</name>
    <name type="synonym">Ulothrix nitens</name>
    <dbReference type="NCBI Taxonomy" id="105231"/>
    <lineage>
        <taxon>Eukaryota</taxon>
        <taxon>Viridiplantae</taxon>
        <taxon>Streptophyta</taxon>
        <taxon>Klebsormidiophyceae</taxon>
        <taxon>Klebsormidiales</taxon>
        <taxon>Klebsormidiaceae</taxon>
        <taxon>Klebsormidium</taxon>
    </lineage>
</organism>
<sequence>MAAVTAHAKITASTTLPETTRQELAKALTGAFDESKGKFTIDFEDVWRFLGYSTKGNALQKLKDRFLEGEDFIHKRERVGCQIGMKDFGGRPTDKYYLCAVAFEHFCMTAPGERGKLVRQFFICLKAEYYRTLEGLGKRRRQDIMDASHRFVATEQERLAKELDTTLSGTEKEVQRRLQKDEGGAAEVPCKYGRVDLLTDTEVVEVKAIGAWKHALGQALAYSGCFPDHSPRIHLFVDELDDAVDVTGKEPDKYFLSKNAFEHFAMSSPGDVGRKVRQFFLAIRDAYVSRAASAAAAPVQPPEAPRVDPWDQARCDGIAMFWQKSAAIKRYLEARRASKDVGWAFYSQVATLLNQAIVGFAESTKGFKESRGIPPSLTVPDMLDGYGQSVRATFEVAFEKYFNRPAAELALMSPAGVLKDLAQMRDTMQAYLRGVHMDDIKDRLLDVPEAKRRKKEYGELRKSNAIGPSQVAMKVLEGIQGQAARSLCT</sequence>
<dbReference type="Proteomes" id="UP000054558">
    <property type="component" value="Unassembled WGS sequence"/>
</dbReference>
<evidence type="ECO:0000313" key="2">
    <source>
        <dbReference type="Proteomes" id="UP000054558"/>
    </source>
</evidence>